<gene>
    <name evidence="1" type="ORF">PSE10A_19210</name>
</gene>
<reference evidence="1" key="1">
    <citation type="submission" date="2020-09" db="EMBL/GenBank/DDBJ databases">
        <title>Pseudomonas syringae pv. eriobotryae genome sequence causing loquat canker disease.</title>
        <authorList>
            <person name="Fukuda S."/>
            <person name="Tashiro H."/>
            <person name="Nagano Y."/>
        </authorList>
    </citation>
    <scope>NUCLEOTIDE SEQUENCE</scope>
    <source>
        <strain evidence="1">AM001</strain>
    </source>
</reference>
<proteinExistence type="predicted"/>
<comment type="caution">
    <text evidence="1">The sequence shown here is derived from an EMBL/GenBank/DDBJ whole genome shotgun (WGS) entry which is preliminary data.</text>
</comment>
<accession>A0A9P3ACQ7</accession>
<evidence type="ECO:0000313" key="2">
    <source>
        <dbReference type="Proteomes" id="UP000630864"/>
    </source>
</evidence>
<dbReference type="EMBL" id="BMZW01000008">
    <property type="protein sequence ID" value="GFZ59410.1"/>
    <property type="molecule type" value="Genomic_DNA"/>
</dbReference>
<evidence type="ECO:0000313" key="1">
    <source>
        <dbReference type="EMBL" id="GFZ59410.1"/>
    </source>
</evidence>
<dbReference type="RefSeq" id="WP_189658726.1">
    <property type="nucleotide sequence ID" value="NZ_BMZW01000008.1"/>
</dbReference>
<organism evidence="1 2">
    <name type="scientific">Pseudomonas amygdali pv. eriobotryae</name>
    <dbReference type="NCBI Taxonomy" id="129137"/>
    <lineage>
        <taxon>Bacteria</taxon>
        <taxon>Pseudomonadati</taxon>
        <taxon>Pseudomonadota</taxon>
        <taxon>Gammaproteobacteria</taxon>
        <taxon>Pseudomonadales</taxon>
        <taxon>Pseudomonadaceae</taxon>
        <taxon>Pseudomonas</taxon>
        <taxon>Pseudomonas amygdali</taxon>
    </lineage>
</organism>
<dbReference type="AlphaFoldDB" id="A0A9P3ACQ7"/>
<name>A0A9P3ACQ7_PSEA0</name>
<sequence length="129" mass="14671">MNSLNIYLQSIKNIYRLPAYSPALIAEFLKLVDSQGIIELTKWRKETIAARIGINVNTINNALQMYKSKKIVTWEAVSVFSLNKKLFGVAFNNLYDDENGFPELKITYEIIIIDGNLEDKATIEVKGVK</sequence>
<dbReference type="Proteomes" id="UP000630864">
    <property type="component" value="Unassembled WGS sequence"/>
</dbReference>
<protein>
    <submittedName>
        <fullName evidence="1">Uncharacterized protein</fullName>
    </submittedName>
</protein>